<dbReference type="RefSeq" id="WP_226540529.1">
    <property type="nucleotide sequence ID" value="NZ_JAJAPW010000001.1"/>
</dbReference>
<evidence type="ECO:0000313" key="3">
    <source>
        <dbReference type="Proteomes" id="UP001139199"/>
    </source>
</evidence>
<evidence type="ECO:0000313" key="2">
    <source>
        <dbReference type="EMBL" id="MCB4797697.1"/>
    </source>
</evidence>
<dbReference type="Pfam" id="PF13460">
    <property type="entry name" value="NAD_binding_10"/>
    <property type="match status" value="1"/>
</dbReference>
<feature type="domain" description="NAD(P)-binding" evidence="1">
    <location>
        <begin position="9"/>
        <end position="136"/>
    </location>
</feature>
<organism evidence="2 3">
    <name type="scientific">Neotamlana laminarinivorans</name>
    <dbReference type="NCBI Taxonomy" id="2883124"/>
    <lineage>
        <taxon>Bacteria</taxon>
        <taxon>Pseudomonadati</taxon>
        <taxon>Bacteroidota</taxon>
        <taxon>Flavobacteriia</taxon>
        <taxon>Flavobacteriales</taxon>
        <taxon>Flavobacteriaceae</taxon>
        <taxon>Neotamlana</taxon>
    </lineage>
</organism>
<dbReference type="InterPro" id="IPR016040">
    <property type="entry name" value="NAD(P)-bd_dom"/>
</dbReference>
<proteinExistence type="predicted"/>
<dbReference type="EMBL" id="JAJAPW010000001">
    <property type="protein sequence ID" value="MCB4797697.1"/>
    <property type="molecule type" value="Genomic_DNA"/>
</dbReference>
<gene>
    <name evidence="2" type="ORF">LG649_02500</name>
</gene>
<keyword evidence="3" id="KW-1185">Reference proteome</keyword>
<name>A0A9X1L2Y1_9FLAO</name>
<dbReference type="Gene3D" id="3.40.50.720">
    <property type="entry name" value="NAD(P)-binding Rossmann-like Domain"/>
    <property type="match status" value="1"/>
</dbReference>
<dbReference type="SUPFAM" id="SSF51735">
    <property type="entry name" value="NAD(P)-binding Rossmann-fold domains"/>
    <property type="match status" value="1"/>
</dbReference>
<accession>A0A9X1L2Y1</accession>
<dbReference type="AlphaFoldDB" id="A0A9X1L2Y1"/>
<evidence type="ECO:0000259" key="1">
    <source>
        <dbReference type="Pfam" id="PF13460"/>
    </source>
</evidence>
<reference evidence="2" key="1">
    <citation type="submission" date="2021-10" db="EMBL/GenBank/DDBJ databases">
        <title>Tamlana sargassums sp. nov., and Tamlana laminarinivorans sp. nov., two new bacteria isolated from the brown alga.</title>
        <authorList>
            <person name="Li J."/>
        </authorList>
    </citation>
    <scope>NUCLEOTIDE SEQUENCE</scope>
    <source>
        <strain evidence="2">PT2-4</strain>
    </source>
</reference>
<sequence>MKKTAIILGATGLTGGLLLNLLIQDENYKSIKLFSRSRIDNLPNKVTQFIGDLLQLEQFKDEFKADEVFCCIGTTKSKTPDKTLYKKIDYGIPVSAAKLAKTNGIDTFLVISALGANANSRIFYNKTKGEMERDVLKQNISKTYILQPSLIGGNRDEKRTLEAIGLAIFKVIQPLFFGKLKQYKITDPKRMAQAMVNLANSKSYNEIIITSTDIKKITKHN</sequence>
<dbReference type="InterPro" id="IPR036291">
    <property type="entry name" value="NAD(P)-bd_dom_sf"/>
</dbReference>
<dbReference type="Proteomes" id="UP001139199">
    <property type="component" value="Unassembled WGS sequence"/>
</dbReference>
<comment type="caution">
    <text evidence="2">The sequence shown here is derived from an EMBL/GenBank/DDBJ whole genome shotgun (WGS) entry which is preliminary data.</text>
</comment>
<protein>
    <submittedName>
        <fullName evidence="2">NAD(P)H-binding protein</fullName>
    </submittedName>
</protein>
<dbReference type="PANTHER" id="PTHR14097:SF7">
    <property type="entry name" value="OXIDOREDUCTASE HTATIP2"/>
    <property type="match status" value="1"/>
</dbReference>
<dbReference type="PANTHER" id="PTHR14097">
    <property type="entry name" value="OXIDOREDUCTASE HTATIP2"/>
    <property type="match status" value="1"/>
</dbReference>